<reference evidence="2" key="1">
    <citation type="submission" date="2023-03" db="EMBL/GenBank/DDBJ databases">
        <title>Massive genome expansion in bonnet fungi (Mycena s.s.) driven by repeated elements and novel gene families across ecological guilds.</title>
        <authorList>
            <consortium name="Lawrence Berkeley National Laboratory"/>
            <person name="Harder C.B."/>
            <person name="Miyauchi S."/>
            <person name="Viragh M."/>
            <person name="Kuo A."/>
            <person name="Thoen E."/>
            <person name="Andreopoulos B."/>
            <person name="Lu D."/>
            <person name="Skrede I."/>
            <person name="Drula E."/>
            <person name="Henrissat B."/>
            <person name="Morin E."/>
            <person name="Kohler A."/>
            <person name="Barry K."/>
            <person name="LaButti K."/>
            <person name="Morin E."/>
            <person name="Salamov A."/>
            <person name="Lipzen A."/>
            <person name="Mereny Z."/>
            <person name="Hegedus B."/>
            <person name="Baldrian P."/>
            <person name="Stursova M."/>
            <person name="Weitz H."/>
            <person name="Taylor A."/>
            <person name="Grigoriev I.V."/>
            <person name="Nagy L.G."/>
            <person name="Martin F."/>
            <person name="Kauserud H."/>
        </authorList>
    </citation>
    <scope>NUCLEOTIDE SEQUENCE</scope>
    <source>
        <strain evidence="2">CBHHK002</strain>
    </source>
</reference>
<name>A0AAD7EEI8_9AGAR</name>
<organism evidence="2 3">
    <name type="scientific">Mycena albidolilacea</name>
    <dbReference type="NCBI Taxonomy" id="1033008"/>
    <lineage>
        <taxon>Eukaryota</taxon>
        <taxon>Fungi</taxon>
        <taxon>Dikarya</taxon>
        <taxon>Basidiomycota</taxon>
        <taxon>Agaricomycotina</taxon>
        <taxon>Agaricomycetes</taxon>
        <taxon>Agaricomycetidae</taxon>
        <taxon>Agaricales</taxon>
        <taxon>Marasmiineae</taxon>
        <taxon>Mycenaceae</taxon>
        <taxon>Mycena</taxon>
    </lineage>
</organism>
<feature type="compositionally biased region" description="Basic and acidic residues" evidence="1">
    <location>
        <begin position="278"/>
        <end position="299"/>
    </location>
</feature>
<comment type="caution">
    <text evidence="2">The sequence shown here is derived from an EMBL/GenBank/DDBJ whole genome shotgun (WGS) entry which is preliminary data.</text>
</comment>
<feature type="region of interest" description="Disordered" evidence="1">
    <location>
        <begin position="150"/>
        <end position="199"/>
    </location>
</feature>
<keyword evidence="3" id="KW-1185">Reference proteome</keyword>
<feature type="region of interest" description="Disordered" evidence="1">
    <location>
        <begin position="241"/>
        <end position="300"/>
    </location>
</feature>
<accession>A0AAD7EEI8</accession>
<dbReference type="AlphaFoldDB" id="A0AAD7EEI8"/>
<evidence type="ECO:0000313" key="2">
    <source>
        <dbReference type="EMBL" id="KAJ7314852.1"/>
    </source>
</evidence>
<protein>
    <submittedName>
        <fullName evidence="2">Uncharacterized protein</fullName>
    </submittedName>
</protein>
<sequence length="336" mass="37000">MRCGDVVLGLWLRWQRLPYSDKQERDHVLRTAVENRGREGAAAAGVKTLIVQGGVDRAVKHELRLLKQIVKSEAVLGPIGSEGARRTAAKHRRHWEYEGTGMEARAKTGGEQRCRVAAKHGWGTTVPSGRQARVGVAEVMWITRSERRRWEHEGAGTEAGNNDAERPPKHGRKAALGARRRGNGAGAKKGEGTAAPIGGEEDTLERCFKANRAEGGRWKAIEAGKQGKGGIYAVGRRYTERGAGGRAQRPEGARTIGGKKERKGKRTDGGRAKRGKRGSHEGTKDQIETARQRSSDISKRRIRLKISRPKKETLHRVTISGYVQISISRARPSRCR</sequence>
<dbReference type="Proteomes" id="UP001218218">
    <property type="component" value="Unassembled WGS sequence"/>
</dbReference>
<evidence type="ECO:0000256" key="1">
    <source>
        <dbReference type="SAM" id="MobiDB-lite"/>
    </source>
</evidence>
<proteinExistence type="predicted"/>
<gene>
    <name evidence="2" type="ORF">DFH08DRAFT_1041076</name>
</gene>
<evidence type="ECO:0000313" key="3">
    <source>
        <dbReference type="Proteomes" id="UP001218218"/>
    </source>
</evidence>
<feature type="compositionally biased region" description="Basic residues" evidence="1">
    <location>
        <begin position="169"/>
        <end position="182"/>
    </location>
</feature>
<dbReference type="EMBL" id="JARIHO010000065">
    <property type="protein sequence ID" value="KAJ7314852.1"/>
    <property type="molecule type" value="Genomic_DNA"/>
</dbReference>